<accession>A0ABR8GQP5</accession>
<evidence type="ECO:0000313" key="2">
    <source>
        <dbReference type="Proteomes" id="UP000660380"/>
    </source>
</evidence>
<reference evidence="1 2" key="1">
    <citation type="journal article" date="2020" name="ISME J.">
        <title>Comparative genomics reveals insights into cyanobacterial evolution and habitat adaptation.</title>
        <authorList>
            <person name="Chen M.Y."/>
            <person name="Teng W.K."/>
            <person name="Zhao L."/>
            <person name="Hu C.X."/>
            <person name="Zhou Y.K."/>
            <person name="Han B.P."/>
            <person name="Song L.R."/>
            <person name="Shu W.S."/>
        </authorList>
    </citation>
    <scope>NUCLEOTIDE SEQUENCE [LARGE SCALE GENOMIC DNA]</scope>
    <source>
        <strain evidence="1 2">FACHB-248</strain>
    </source>
</reference>
<sequence>MYLPQPSQRRLELVILNFERDGVPARWKRSHTIILVPLLGIWHSVGVGGYLGQILPEATKRSGDSH</sequence>
<dbReference type="Proteomes" id="UP000660380">
    <property type="component" value="Unassembled WGS sequence"/>
</dbReference>
<name>A0ABR8GQP5_9CYAN</name>
<gene>
    <name evidence="1" type="ORF">H6G81_12720</name>
</gene>
<proteinExistence type="predicted"/>
<dbReference type="RefSeq" id="WP_144238281.1">
    <property type="nucleotide sequence ID" value="NZ_JACJTA010000022.1"/>
</dbReference>
<dbReference type="EMBL" id="JACJTA010000022">
    <property type="protein sequence ID" value="MBD2605375.1"/>
    <property type="molecule type" value="Genomic_DNA"/>
</dbReference>
<evidence type="ECO:0000313" key="1">
    <source>
        <dbReference type="EMBL" id="MBD2605375.1"/>
    </source>
</evidence>
<keyword evidence="2" id="KW-1185">Reference proteome</keyword>
<organism evidence="1 2">
    <name type="scientific">Scytonema hofmannii FACHB-248</name>
    <dbReference type="NCBI Taxonomy" id="1842502"/>
    <lineage>
        <taxon>Bacteria</taxon>
        <taxon>Bacillati</taxon>
        <taxon>Cyanobacteriota</taxon>
        <taxon>Cyanophyceae</taxon>
        <taxon>Nostocales</taxon>
        <taxon>Scytonemataceae</taxon>
        <taxon>Scytonema</taxon>
    </lineage>
</organism>
<comment type="caution">
    <text evidence="1">The sequence shown here is derived from an EMBL/GenBank/DDBJ whole genome shotgun (WGS) entry which is preliminary data.</text>
</comment>
<protein>
    <submittedName>
        <fullName evidence="1">Uncharacterized protein</fullName>
    </submittedName>
</protein>